<protein>
    <submittedName>
        <fullName evidence="2">Uncharacterized protein</fullName>
    </submittedName>
</protein>
<gene>
    <name evidence="2" type="ORF">IAD31_03310</name>
</gene>
<evidence type="ECO:0000313" key="3">
    <source>
        <dbReference type="Proteomes" id="UP000886879"/>
    </source>
</evidence>
<accession>A0A9D0YRH9</accession>
<name>A0A9D0YRH9_9FIRM</name>
<keyword evidence="1" id="KW-0812">Transmembrane</keyword>
<reference evidence="2" key="1">
    <citation type="submission" date="2020-10" db="EMBL/GenBank/DDBJ databases">
        <authorList>
            <person name="Gilroy R."/>
        </authorList>
    </citation>
    <scope>NUCLEOTIDE SEQUENCE</scope>
    <source>
        <strain evidence="2">ChiGjej2B2-12916</strain>
    </source>
</reference>
<evidence type="ECO:0000313" key="2">
    <source>
        <dbReference type="EMBL" id="HIQ60608.1"/>
    </source>
</evidence>
<proteinExistence type="predicted"/>
<comment type="caution">
    <text evidence="2">The sequence shown here is derived from an EMBL/GenBank/DDBJ whole genome shotgun (WGS) entry which is preliminary data.</text>
</comment>
<reference evidence="2" key="2">
    <citation type="journal article" date="2021" name="PeerJ">
        <title>Extensive microbial diversity within the chicken gut microbiome revealed by metagenomics and culture.</title>
        <authorList>
            <person name="Gilroy R."/>
            <person name="Ravi A."/>
            <person name="Getino M."/>
            <person name="Pursley I."/>
            <person name="Horton D.L."/>
            <person name="Alikhan N.F."/>
            <person name="Baker D."/>
            <person name="Gharbi K."/>
            <person name="Hall N."/>
            <person name="Watson M."/>
            <person name="Adriaenssens E.M."/>
            <person name="Foster-Nyarko E."/>
            <person name="Jarju S."/>
            <person name="Secka A."/>
            <person name="Antonio M."/>
            <person name="Oren A."/>
            <person name="Chaudhuri R.R."/>
            <person name="La Ragione R."/>
            <person name="Hildebrand F."/>
            <person name="Pallen M.J."/>
        </authorList>
    </citation>
    <scope>NUCLEOTIDE SEQUENCE</scope>
    <source>
        <strain evidence="2">ChiGjej2B2-12916</strain>
    </source>
</reference>
<sequence>MADLYEQITPPQQRKAPSGKWKLLVLLAIGLLLLLLCIVPVARILGHQYGYKRFVSALSTQTYQCYYQDNLRAEVDGTSLRITGDNAYVVYNAISALGPGKLPGTPPKETPDAVLYYGNEAVMKLWSVALSESDRRPSGVYVEFDGPEGDFSYIINGKDMSYFSAALSPEKNPAW</sequence>
<dbReference type="Proteomes" id="UP000886879">
    <property type="component" value="Unassembled WGS sequence"/>
</dbReference>
<keyword evidence="1" id="KW-1133">Transmembrane helix</keyword>
<dbReference type="EMBL" id="DVFO01000031">
    <property type="protein sequence ID" value="HIQ60608.1"/>
    <property type="molecule type" value="Genomic_DNA"/>
</dbReference>
<keyword evidence="1" id="KW-0472">Membrane</keyword>
<evidence type="ECO:0000256" key="1">
    <source>
        <dbReference type="SAM" id="Phobius"/>
    </source>
</evidence>
<dbReference type="AlphaFoldDB" id="A0A9D0YRH9"/>
<feature type="transmembrane region" description="Helical" evidence="1">
    <location>
        <begin position="23"/>
        <end position="45"/>
    </location>
</feature>
<organism evidence="2 3">
    <name type="scientific">Candidatus Enterenecus faecium</name>
    <dbReference type="NCBI Taxonomy" id="2840780"/>
    <lineage>
        <taxon>Bacteria</taxon>
        <taxon>Bacillati</taxon>
        <taxon>Bacillota</taxon>
        <taxon>Clostridia</taxon>
        <taxon>Eubacteriales</taxon>
        <taxon>Candidatus Enterenecus</taxon>
    </lineage>
</organism>